<dbReference type="AlphaFoldDB" id="U5ED49"/>
<organism evidence="1 2">
    <name type="scientific">Nocardia asteroides NBRC 15531</name>
    <dbReference type="NCBI Taxonomy" id="1110697"/>
    <lineage>
        <taxon>Bacteria</taxon>
        <taxon>Bacillati</taxon>
        <taxon>Actinomycetota</taxon>
        <taxon>Actinomycetes</taxon>
        <taxon>Mycobacteriales</taxon>
        <taxon>Nocardiaceae</taxon>
        <taxon>Nocardia</taxon>
    </lineage>
</organism>
<name>U5ED49_NOCAS</name>
<accession>U5ED49</accession>
<proteinExistence type="predicted"/>
<reference evidence="1 2" key="1">
    <citation type="journal article" date="2014" name="BMC Genomics">
        <title>Genome based analysis of type-I polyketide synthase and nonribosomal peptide synthetase gene clusters in seven strains of five representative Nocardia species.</title>
        <authorList>
            <person name="Komaki H."/>
            <person name="Ichikawa N."/>
            <person name="Hosoyama A."/>
            <person name="Takahashi-Nakaguchi A."/>
            <person name="Matsuzawa T."/>
            <person name="Suzuki K."/>
            <person name="Fujita N."/>
            <person name="Gonoi T."/>
        </authorList>
    </citation>
    <scope>NUCLEOTIDE SEQUENCE [LARGE SCALE GENOMIC DNA]</scope>
    <source>
        <strain evidence="1 2">NBRC 15531</strain>
    </source>
</reference>
<dbReference type="STRING" id="1824.SAMN05444423_105426"/>
<evidence type="ECO:0000313" key="1">
    <source>
        <dbReference type="EMBL" id="GAD85255.1"/>
    </source>
</evidence>
<sequence>MPVTDRGRPFSDPAFARFLALVDGLSPESYALLTGFAERLRAVEGIPFDPLVD</sequence>
<evidence type="ECO:0000313" key="2">
    <source>
        <dbReference type="Proteomes" id="UP000017048"/>
    </source>
</evidence>
<keyword evidence="2" id="KW-1185">Reference proteome</keyword>
<dbReference type="Proteomes" id="UP000017048">
    <property type="component" value="Unassembled WGS sequence"/>
</dbReference>
<protein>
    <submittedName>
        <fullName evidence="1">Uncharacterized protein</fullName>
    </submittedName>
</protein>
<gene>
    <name evidence="1" type="ORF">NCAST_30_00250</name>
</gene>
<comment type="caution">
    <text evidence="1">The sequence shown here is derived from an EMBL/GenBank/DDBJ whole genome shotgun (WGS) entry which is preliminary data.</text>
</comment>
<dbReference type="EMBL" id="BAFO02000030">
    <property type="protein sequence ID" value="GAD85255.1"/>
    <property type="molecule type" value="Genomic_DNA"/>
</dbReference>